<protein>
    <submittedName>
        <fullName evidence="3">Uncharacterized protein</fullName>
    </submittedName>
</protein>
<keyword evidence="2" id="KW-0175">Coiled coil</keyword>
<gene>
    <name evidence="3" type="ORF">CYMTET_35514</name>
</gene>
<dbReference type="InterPro" id="IPR002110">
    <property type="entry name" value="Ankyrin_rpt"/>
</dbReference>
<sequence>MRFAVIELLYIADRFSLEDLKTRAEIELISLLSDVVSIAQCLDTAITYSARNVIDHCLRQLQSGFLSEEELEVIDELSQEAKALIEEARRSAKRPSLAASRLSNMITGGVTVEQLRSFAASTSSAGASLDESKALHLAVSNLDIEMVTEIISLGASINLE</sequence>
<evidence type="ECO:0000313" key="3">
    <source>
        <dbReference type="EMBL" id="KAK3255296.1"/>
    </source>
</evidence>
<feature type="repeat" description="ANK" evidence="1">
    <location>
        <begin position="130"/>
        <end position="160"/>
    </location>
</feature>
<feature type="non-terminal residue" evidence="3">
    <location>
        <position position="160"/>
    </location>
</feature>
<evidence type="ECO:0000313" key="4">
    <source>
        <dbReference type="Proteomes" id="UP001190700"/>
    </source>
</evidence>
<evidence type="ECO:0000256" key="2">
    <source>
        <dbReference type="SAM" id="Coils"/>
    </source>
</evidence>
<dbReference type="PROSITE" id="PS50088">
    <property type="entry name" value="ANK_REPEAT"/>
    <property type="match status" value="1"/>
</dbReference>
<comment type="caution">
    <text evidence="3">The sequence shown here is derived from an EMBL/GenBank/DDBJ whole genome shotgun (WGS) entry which is preliminary data.</text>
</comment>
<dbReference type="PROSITE" id="PS50297">
    <property type="entry name" value="ANK_REP_REGION"/>
    <property type="match status" value="1"/>
</dbReference>
<reference evidence="3 4" key="1">
    <citation type="journal article" date="2015" name="Genome Biol. Evol.">
        <title>Comparative Genomics of a Bacterivorous Green Alga Reveals Evolutionary Causalities and Consequences of Phago-Mixotrophic Mode of Nutrition.</title>
        <authorList>
            <person name="Burns J.A."/>
            <person name="Paasch A."/>
            <person name="Narechania A."/>
            <person name="Kim E."/>
        </authorList>
    </citation>
    <scope>NUCLEOTIDE SEQUENCE [LARGE SCALE GENOMIC DNA]</scope>
    <source>
        <strain evidence="3 4">PLY_AMNH</strain>
    </source>
</reference>
<name>A0AAE0F918_9CHLO</name>
<dbReference type="AlphaFoldDB" id="A0AAE0F918"/>
<feature type="coiled-coil region" evidence="2">
    <location>
        <begin position="67"/>
        <end position="94"/>
    </location>
</feature>
<dbReference type="EMBL" id="LGRX02022764">
    <property type="protein sequence ID" value="KAK3255296.1"/>
    <property type="molecule type" value="Genomic_DNA"/>
</dbReference>
<proteinExistence type="predicted"/>
<evidence type="ECO:0000256" key="1">
    <source>
        <dbReference type="PROSITE-ProRule" id="PRU00023"/>
    </source>
</evidence>
<keyword evidence="4" id="KW-1185">Reference proteome</keyword>
<keyword evidence="1" id="KW-0040">ANK repeat</keyword>
<organism evidence="3 4">
    <name type="scientific">Cymbomonas tetramitiformis</name>
    <dbReference type="NCBI Taxonomy" id="36881"/>
    <lineage>
        <taxon>Eukaryota</taxon>
        <taxon>Viridiplantae</taxon>
        <taxon>Chlorophyta</taxon>
        <taxon>Pyramimonadophyceae</taxon>
        <taxon>Pyramimonadales</taxon>
        <taxon>Pyramimonadaceae</taxon>
        <taxon>Cymbomonas</taxon>
    </lineage>
</organism>
<dbReference type="Proteomes" id="UP001190700">
    <property type="component" value="Unassembled WGS sequence"/>
</dbReference>
<accession>A0AAE0F918</accession>